<evidence type="ECO:0000313" key="4">
    <source>
        <dbReference type="Proteomes" id="UP000533269"/>
    </source>
</evidence>
<dbReference type="PANTHER" id="PTHR34580:SF1">
    <property type="entry name" value="PROTEIN PAFC"/>
    <property type="match status" value="1"/>
</dbReference>
<feature type="domain" description="WYL" evidence="2">
    <location>
        <begin position="144"/>
        <end position="208"/>
    </location>
</feature>
<evidence type="ECO:0000259" key="1">
    <source>
        <dbReference type="Pfam" id="PF08279"/>
    </source>
</evidence>
<dbReference type="InterPro" id="IPR051534">
    <property type="entry name" value="CBASS_pafABC_assoc_protein"/>
</dbReference>
<feature type="domain" description="Helix-turn-helix type 11" evidence="1">
    <location>
        <begin position="6"/>
        <end position="62"/>
    </location>
</feature>
<dbReference type="GO" id="GO:0003677">
    <property type="term" value="F:DNA binding"/>
    <property type="evidence" value="ECO:0007669"/>
    <property type="project" value="UniProtKB-KW"/>
</dbReference>
<dbReference type="PANTHER" id="PTHR34580">
    <property type="match status" value="1"/>
</dbReference>
<protein>
    <submittedName>
        <fullName evidence="3">Putative DNA-binding transcriptional regulator YafY</fullName>
    </submittedName>
</protein>
<dbReference type="InterPro" id="IPR026881">
    <property type="entry name" value="WYL_dom"/>
</dbReference>
<dbReference type="Pfam" id="PF13280">
    <property type="entry name" value="WYL"/>
    <property type="match status" value="1"/>
</dbReference>
<dbReference type="SUPFAM" id="SSF46785">
    <property type="entry name" value="Winged helix' DNA-binding domain"/>
    <property type="match status" value="1"/>
</dbReference>
<accession>A0A7W4TIE4</accession>
<reference evidence="3 4" key="1">
    <citation type="submission" date="2020-08" db="EMBL/GenBank/DDBJ databases">
        <title>The Agave Microbiome: Exploring the role of microbial communities in plant adaptations to desert environments.</title>
        <authorList>
            <person name="Partida-Martinez L.P."/>
        </authorList>
    </citation>
    <scope>NUCLEOTIDE SEQUENCE [LARGE SCALE GENOMIC DNA]</scope>
    <source>
        <strain evidence="3 4">AS2.23</strain>
    </source>
</reference>
<dbReference type="PROSITE" id="PS52050">
    <property type="entry name" value="WYL"/>
    <property type="match status" value="1"/>
</dbReference>
<evidence type="ECO:0000259" key="2">
    <source>
        <dbReference type="Pfam" id="PF13280"/>
    </source>
</evidence>
<sequence>MNRTDRLHALSEELRRAGPRGRTAAQLAGWLEVSTRTVKRDVAALQQAGLPVWAQSGPGGGYVLDAVATLAPVNLTPAQAVAVATALATQPDAPYAADGRVALEKVLDVMTPADRRRVEELGARVWVRDADPAPAATASSSVSSALGEALATRRVLVLDYRDASGRSSRRRVEPHLLARTGDRWYLLGWCHRRQAPRWFRFDRVRAAHLTEEPVVERDPAVFGIPPPDAHPVRP</sequence>
<comment type="caution">
    <text evidence="3">The sequence shown here is derived from an EMBL/GenBank/DDBJ whole genome shotgun (WGS) entry which is preliminary data.</text>
</comment>
<dbReference type="Pfam" id="PF08279">
    <property type="entry name" value="HTH_11"/>
    <property type="match status" value="1"/>
</dbReference>
<dbReference type="AlphaFoldDB" id="A0A7W4TIE4"/>
<name>A0A7W4TIE4_KINRA</name>
<keyword evidence="3" id="KW-0238">DNA-binding</keyword>
<dbReference type="InterPro" id="IPR036390">
    <property type="entry name" value="WH_DNA-bd_sf"/>
</dbReference>
<dbReference type="EMBL" id="JACHVY010000001">
    <property type="protein sequence ID" value="MBB2899435.1"/>
    <property type="molecule type" value="Genomic_DNA"/>
</dbReference>
<dbReference type="InterPro" id="IPR036388">
    <property type="entry name" value="WH-like_DNA-bd_sf"/>
</dbReference>
<gene>
    <name evidence="3" type="ORF">FHR75_000223</name>
</gene>
<organism evidence="3 4">
    <name type="scientific">Kineococcus radiotolerans</name>
    <dbReference type="NCBI Taxonomy" id="131568"/>
    <lineage>
        <taxon>Bacteria</taxon>
        <taxon>Bacillati</taxon>
        <taxon>Actinomycetota</taxon>
        <taxon>Actinomycetes</taxon>
        <taxon>Kineosporiales</taxon>
        <taxon>Kineosporiaceae</taxon>
        <taxon>Kineococcus</taxon>
    </lineage>
</organism>
<proteinExistence type="predicted"/>
<dbReference type="Gene3D" id="1.10.10.10">
    <property type="entry name" value="Winged helix-like DNA-binding domain superfamily/Winged helix DNA-binding domain"/>
    <property type="match status" value="1"/>
</dbReference>
<dbReference type="Proteomes" id="UP000533269">
    <property type="component" value="Unassembled WGS sequence"/>
</dbReference>
<dbReference type="InterPro" id="IPR013196">
    <property type="entry name" value="HTH_11"/>
</dbReference>
<dbReference type="RefSeq" id="WP_183390092.1">
    <property type="nucleotide sequence ID" value="NZ_JACHVY010000001.1"/>
</dbReference>
<reference evidence="3 4" key="2">
    <citation type="submission" date="2020-08" db="EMBL/GenBank/DDBJ databases">
        <authorList>
            <person name="Partida-Martinez L."/>
            <person name="Huntemann M."/>
            <person name="Clum A."/>
            <person name="Wang J."/>
            <person name="Palaniappan K."/>
            <person name="Ritter S."/>
            <person name="Chen I.-M."/>
            <person name="Stamatis D."/>
            <person name="Reddy T."/>
            <person name="O'Malley R."/>
            <person name="Daum C."/>
            <person name="Shapiro N."/>
            <person name="Ivanova N."/>
            <person name="Kyrpides N."/>
            <person name="Woyke T."/>
        </authorList>
    </citation>
    <scope>NUCLEOTIDE SEQUENCE [LARGE SCALE GENOMIC DNA]</scope>
    <source>
        <strain evidence="3 4">AS2.23</strain>
    </source>
</reference>
<evidence type="ECO:0000313" key="3">
    <source>
        <dbReference type="EMBL" id="MBB2899435.1"/>
    </source>
</evidence>